<dbReference type="PROSITE" id="PS00962">
    <property type="entry name" value="RIBOSOMAL_S2_1"/>
    <property type="match status" value="1"/>
</dbReference>
<proteinExistence type="inferred from homology"/>
<dbReference type="GO" id="GO:0006412">
    <property type="term" value="P:translation"/>
    <property type="evidence" value="ECO:0007669"/>
    <property type="project" value="UniProtKB-UniRule"/>
</dbReference>
<keyword evidence="2 5" id="KW-0689">Ribosomal protein</keyword>
<dbReference type="Gene3D" id="1.10.287.610">
    <property type="entry name" value="Helix hairpin bin"/>
    <property type="match status" value="1"/>
</dbReference>
<dbReference type="NCBIfam" id="TIGR01011">
    <property type="entry name" value="rpsB_bact"/>
    <property type="match status" value="1"/>
</dbReference>
<dbReference type="InterPro" id="IPR018130">
    <property type="entry name" value="Ribosomal_uS2_CS"/>
</dbReference>
<dbReference type="Gene3D" id="3.40.50.10490">
    <property type="entry name" value="Glucose-6-phosphate isomerase like protein, domain 1"/>
    <property type="match status" value="1"/>
</dbReference>
<dbReference type="FunFam" id="1.10.287.610:FF:000001">
    <property type="entry name" value="30S ribosomal protein S2"/>
    <property type="match status" value="1"/>
</dbReference>
<evidence type="ECO:0000256" key="7">
    <source>
        <dbReference type="SAM" id="MobiDB-lite"/>
    </source>
</evidence>
<dbReference type="PANTHER" id="PTHR12534">
    <property type="entry name" value="30S RIBOSOMAL PROTEIN S2 PROKARYOTIC AND ORGANELLAR"/>
    <property type="match status" value="1"/>
</dbReference>
<dbReference type="CDD" id="cd01425">
    <property type="entry name" value="RPS2"/>
    <property type="match status" value="1"/>
</dbReference>
<keyword evidence="3 5" id="KW-0687">Ribonucleoprotein</keyword>
<dbReference type="PANTHER" id="PTHR12534:SF0">
    <property type="entry name" value="SMALL RIBOSOMAL SUBUNIT PROTEIN US2M"/>
    <property type="match status" value="1"/>
</dbReference>
<dbReference type="GO" id="GO:0003735">
    <property type="term" value="F:structural constituent of ribosome"/>
    <property type="evidence" value="ECO:0007669"/>
    <property type="project" value="InterPro"/>
</dbReference>
<evidence type="ECO:0000256" key="2">
    <source>
        <dbReference type="ARBA" id="ARBA00022980"/>
    </source>
</evidence>
<sequence>MSVKVTVKQLLEAGVHFGHQTRKWNPRMAPYIFAERNGIHIINLEKTLDALTKACEFLRVVASQGKTILLVGTKKQAQDIVQKIAEATSMPYVNQRWLGGMLTNFETVRKSIQKLEQIENMESEGTYQFLTKKEVNQLKKEREKLVKVLTGIRNMKRVPSAVFIFDPANEQIAVLEARKLKIPIVALVDTNCDPTLIDHVIPGNDDAIRSITLIGDMIAGSLQEGRNTYLSIANPAETVEDVSAADDSTKETAQAETEDEEIEEVEEVVEAIEKTLGVKLDPTAEEKEKLKLKKPKAKKEL</sequence>
<dbReference type="EMBL" id="PCVY01000048">
    <property type="protein sequence ID" value="PIQ86241.1"/>
    <property type="molecule type" value="Genomic_DNA"/>
</dbReference>
<accession>A0A2H0LPG5</accession>
<dbReference type="AlphaFoldDB" id="A0A2H0LPG5"/>
<name>A0A2H0LPG5_9BACT</name>
<evidence type="ECO:0000256" key="6">
    <source>
        <dbReference type="RuleBase" id="RU003631"/>
    </source>
</evidence>
<organism evidence="8 9">
    <name type="scientific">Candidatus Abzuiibacterium crystallinum</name>
    <dbReference type="NCBI Taxonomy" id="1974748"/>
    <lineage>
        <taxon>Bacteria</taxon>
        <taxon>Pseudomonadati</taxon>
        <taxon>Candidatus Omnitrophota</taxon>
        <taxon>Candidatus Abzuiibacterium</taxon>
    </lineage>
</organism>
<evidence type="ECO:0000256" key="4">
    <source>
        <dbReference type="ARBA" id="ARBA00035256"/>
    </source>
</evidence>
<feature type="region of interest" description="Disordered" evidence="7">
    <location>
        <begin position="240"/>
        <end position="265"/>
    </location>
</feature>
<evidence type="ECO:0000313" key="8">
    <source>
        <dbReference type="EMBL" id="PIQ86241.1"/>
    </source>
</evidence>
<dbReference type="PRINTS" id="PR00395">
    <property type="entry name" value="RIBOSOMALS2"/>
</dbReference>
<comment type="caution">
    <text evidence="8">The sequence shown here is derived from an EMBL/GenBank/DDBJ whole genome shotgun (WGS) entry which is preliminary data.</text>
</comment>
<protein>
    <recommendedName>
        <fullName evidence="4 5">Small ribosomal subunit protein uS2</fullName>
    </recommendedName>
</protein>
<evidence type="ECO:0000256" key="1">
    <source>
        <dbReference type="ARBA" id="ARBA00006242"/>
    </source>
</evidence>
<gene>
    <name evidence="5 8" type="primary">rpsB</name>
    <name evidence="8" type="ORF">COV74_05520</name>
</gene>
<dbReference type="InterPro" id="IPR023591">
    <property type="entry name" value="Ribosomal_uS2_flav_dom_sf"/>
</dbReference>
<comment type="similarity">
    <text evidence="1 5 6">Belongs to the universal ribosomal protein uS2 family.</text>
</comment>
<reference evidence="8 9" key="1">
    <citation type="submission" date="2017-09" db="EMBL/GenBank/DDBJ databases">
        <title>Depth-based differentiation of microbial function through sediment-hosted aquifers and enrichment of novel symbionts in the deep terrestrial subsurface.</title>
        <authorList>
            <person name="Probst A.J."/>
            <person name="Ladd B."/>
            <person name="Jarett J.K."/>
            <person name="Geller-Mcgrath D.E."/>
            <person name="Sieber C.M."/>
            <person name="Emerson J.B."/>
            <person name="Anantharaman K."/>
            <person name="Thomas B.C."/>
            <person name="Malmstrom R."/>
            <person name="Stieglmeier M."/>
            <person name="Klingl A."/>
            <person name="Woyke T."/>
            <person name="Ryan C.M."/>
            <person name="Banfield J.F."/>
        </authorList>
    </citation>
    <scope>NUCLEOTIDE SEQUENCE [LARGE SCALE GENOMIC DNA]</scope>
    <source>
        <strain evidence="8">CG11_big_fil_rev_8_21_14_0_20_45_26</strain>
    </source>
</reference>
<dbReference type="Proteomes" id="UP000230859">
    <property type="component" value="Unassembled WGS sequence"/>
</dbReference>
<dbReference type="SUPFAM" id="SSF52313">
    <property type="entry name" value="Ribosomal protein S2"/>
    <property type="match status" value="1"/>
</dbReference>
<dbReference type="GO" id="GO:0022627">
    <property type="term" value="C:cytosolic small ribosomal subunit"/>
    <property type="evidence" value="ECO:0007669"/>
    <property type="project" value="TreeGrafter"/>
</dbReference>
<dbReference type="HAMAP" id="MF_00291_B">
    <property type="entry name" value="Ribosomal_uS2_B"/>
    <property type="match status" value="1"/>
</dbReference>
<evidence type="ECO:0000313" key="9">
    <source>
        <dbReference type="Proteomes" id="UP000230859"/>
    </source>
</evidence>
<dbReference type="Pfam" id="PF00318">
    <property type="entry name" value="Ribosomal_S2"/>
    <property type="match status" value="1"/>
</dbReference>
<evidence type="ECO:0000256" key="3">
    <source>
        <dbReference type="ARBA" id="ARBA00023274"/>
    </source>
</evidence>
<dbReference type="PROSITE" id="PS00963">
    <property type="entry name" value="RIBOSOMAL_S2_2"/>
    <property type="match status" value="1"/>
</dbReference>
<evidence type="ECO:0000256" key="5">
    <source>
        <dbReference type="HAMAP-Rule" id="MF_00291"/>
    </source>
</evidence>
<dbReference type="InterPro" id="IPR005706">
    <property type="entry name" value="Ribosomal_uS2_bac/mit/plastid"/>
</dbReference>
<dbReference type="InterPro" id="IPR001865">
    <property type="entry name" value="Ribosomal_uS2"/>
</dbReference>
<feature type="compositionally biased region" description="Acidic residues" evidence="7">
    <location>
        <begin position="256"/>
        <end position="265"/>
    </location>
</feature>